<keyword evidence="1" id="KW-0808">Transferase</keyword>
<organism evidence="1 2">
    <name type="scientific">Apiospora arundinis</name>
    <dbReference type="NCBI Taxonomy" id="335852"/>
    <lineage>
        <taxon>Eukaryota</taxon>
        <taxon>Fungi</taxon>
        <taxon>Dikarya</taxon>
        <taxon>Ascomycota</taxon>
        <taxon>Pezizomycotina</taxon>
        <taxon>Sordariomycetes</taxon>
        <taxon>Xylariomycetidae</taxon>
        <taxon>Amphisphaeriales</taxon>
        <taxon>Apiosporaceae</taxon>
        <taxon>Apiospora</taxon>
    </lineage>
</organism>
<comment type="caution">
    <text evidence="1">The sequence shown here is derived from an EMBL/GenBank/DDBJ whole genome shotgun (WGS) entry which is preliminary data.</text>
</comment>
<evidence type="ECO:0000313" key="1">
    <source>
        <dbReference type="EMBL" id="KAK8856481.1"/>
    </source>
</evidence>
<accession>A0ABR2I2B8</accession>
<keyword evidence="2" id="KW-1185">Reference proteome</keyword>
<protein>
    <submittedName>
        <fullName evidence="1">Fructosamine kinase-domain-containing protein</fullName>
    </submittedName>
</protein>
<dbReference type="GO" id="GO:0016301">
    <property type="term" value="F:kinase activity"/>
    <property type="evidence" value="ECO:0007669"/>
    <property type="project" value="UniProtKB-KW"/>
</dbReference>
<dbReference type="Proteomes" id="UP001390339">
    <property type="component" value="Unassembled WGS sequence"/>
</dbReference>
<gene>
    <name evidence="1" type="ORF">PGQ11_012393</name>
</gene>
<dbReference type="EMBL" id="JAPCWZ010000007">
    <property type="protein sequence ID" value="KAK8856481.1"/>
    <property type="molecule type" value="Genomic_DNA"/>
</dbReference>
<evidence type="ECO:0000313" key="2">
    <source>
        <dbReference type="Proteomes" id="UP001390339"/>
    </source>
</evidence>
<reference evidence="1 2" key="1">
    <citation type="journal article" date="2024" name="IMA Fungus">
        <title>Apiospora arundinis, a panoply of carbohydrate-active enzymes and secondary metabolites.</title>
        <authorList>
            <person name="Sorensen T."/>
            <person name="Petersen C."/>
            <person name="Muurmann A.T."/>
            <person name="Christiansen J.V."/>
            <person name="Brundto M.L."/>
            <person name="Overgaard C.K."/>
            <person name="Boysen A.T."/>
            <person name="Wollenberg R.D."/>
            <person name="Larsen T.O."/>
            <person name="Sorensen J.L."/>
            <person name="Nielsen K.L."/>
            <person name="Sondergaard T.E."/>
        </authorList>
    </citation>
    <scope>NUCLEOTIDE SEQUENCE [LARGE SCALE GENOMIC DNA]</scope>
    <source>
        <strain evidence="1 2">AAU 773</strain>
    </source>
</reference>
<keyword evidence="1" id="KW-0418">Kinase</keyword>
<proteinExistence type="predicted"/>
<sequence>MSTEDIAKGVAQAKEIDPLGMKVALDRNLMAGCVLRGQFLGQDHQNRHSTAGWDAEVFQRHWLLGRMSRCRTNMHYYICDYVDMTENLPKPVRFGQALAKLHMESMGKPPTGQYGFPVTTHLAFRAE</sequence>
<name>A0ABR2I2B8_9PEZI</name>